<proteinExistence type="predicted"/>
<dbReference type="AlphaFoldDB" id="A0A653C5W6"/>
<evidence type="ECO:0000313" key="2">
    <source>
        <dbReference type="Proteomes" id="UP000410492"/>
    </source>
</evidence>
<accession>A0A653C5W6</accession>
<organism evidence="1 2">
    <name type="scientific">Callosobruchus maculatus</name>
    <name type="common">Southern cowpea weevil</name>
    <name type="synonym">Pulse bruchid</name>
    <dbReference type="NCBI Taxonomy" id="64391"/>
    <lineage>
        <taxon>Eukaryota</taxon>
        <taxon>Metazoa</taxon>
        <taxon>Ecdysozoa</taxon>
        <taxon>Arthropoda</taxon>
        <taxon>Hexapoda</taxon>
        <taxon>Insecta</taxon>
        <taxon>Pterygota</taxon>
        <taxon>Neoptera</taxon>
        <taxon>Endopterygota</taxon>
        <taxon>Coleoptera</taxon>
        <taxon>Polyphaga</taxon>
        <taxon>Cucujiformia</taxon>
        <taxon>Chrysomeloidea</taxon>
        <taxon>Chrysomelidae</taxon>
        <taxon>Bruchinae</taxon>
        <taxon>Bruchini</taxon>
        <taxon>Callosobruchus</taxon>
    </lineage>
</organism>
<feature type="non-terminal residue" evidence="1">
    <location>
        <position position="96"/>
    </location>
</feature>
<protein>
    <submittedName>
        <fullName evidence="1">Uncharacterized protein</fullName>
    </submittedName>
</protein>
<dbReference type="Proteomes" id="UP000410492">
    <property type="component" value="Unassembled WGS sequence"/>
</dbReference>
<feature type="non-terminal residue" evidence="1">
    <location>
        <position position="1"/>
    </location>
</feature>
<name>A0A653C5W6_CALMS</name>
<gene>
    <name evidence="1" type="ORF">CALMAC_LOCUS6408</name>
</gene>
<evidence type="ECO:0000313" key="1">
    <source>
        <dbReference type="EMBL" id="VEN43186.1"/>
    </source>
</evidence>
<keyword evidence="2" id="KW-1185">Reference proteome</keyword>
<reference evidence="1 2" key="1">
    <citation type="submission" date="2019-01" db="EMBL/GenBank/DDBJ databases">
        <authorList>
            <person name="Sayadi A."/>
        </authorList>
    </citation>
    <scope>NUCLEOTIDE SEQUENCE [LARGE SCALE GENOMIC DNA]</scope>
</reference>
<dbReference type="EMBL" id="CAACVG010007007">
    <property type="protein sequence ID" value="VEN43186.1"/>
    <property type="molecule type" value="Genomic_DNA"/>
</dbReference>
<sequence length="96" mass="9680">GDSVVVVLGLCEVRGDSVVVVLGLREVRGDSVVVVFGLCEVRGDTVVGVSVHGVSVEDVGRGGGVGPDVVGPGLSDVQGLSVVDVLVCLRCKEPQL</sequence>